<organism evidence="2 3">
    <name type="scientific">Globicatella sulfidifaciens</name>
    <dbReference type="NCBI Taxonomy" id="136093"/>
    <lineage>
        <taxon>Bacteria</taxon>
        <taxon>Bacillati</taxon>
        <taxon>Bacillota</taxon>
        <taxon>Bacilli</taxon>
        <taxon>Lactobacillales</taxon>
        <taxon>Aerococcaceae</taxon>
        <taxon>Globicatella</taxon>
    </lineage>
</organism>
<dbReference type="EMBL" id="JAAYSM010000113">
    <property type="protein sequence ID" value="NLJ17921.1"/>
    <property type="molecule type" value="Genomic_DNA"/>
</dbReference>
<protein>
    <submittedName>
        <fullName evidence="2">GIY-YIG nuclease family protein</fullName>
    </submittedName>
</protein>
<evidence type="ECO:0000259" key="1">
    <source>
        <dbReference type="SMART" id="SM00974"/>
    </source>
</evidence>
<sequence length="395" mass="45416">MSDKEIKTLDDILNDDALEELLRPLQKPKKSTPIDPDIQIFKDIEEWVKEHGRRPEQSRTNLKERSMFSKLKGLQKKAEKLQSYDSMGLLVAEEPTILEQIQEEIKNDTNTKTFTSLDDILNDDSVLFSGIDGEDALTNKIFDTAKVTRKQTNNPESVAKRRKVKDFDKYSHLFKKVQSELASGHRKLVPFKNYEILLHHFYVLRGQLLYVESMDEEITQNFDYATYKNRRIHIIYENGTESNVLYRGLAASLYGRGGKMVTELEEDFQFSSEDITTGYIYVVKSLSKNPEIANIKSLFKIGVTSGSVKKRLANAENESTYLYAPVQLVEQFQVVNLKPEALEKAIHHALVDYQLEVEITGPNGKIITPKEWFVVELDKVEEIISTIVSKLQQEQ</sequence>
<dbReference type="AlphaFoldDB" id="A0A7X8GZY1"/>
<dbReference type="InterPro" id="IPR018306">
    <property type="entry name" value="Phage_T5_Orf172_DNA-bd"/>
</dbReference>
<feature type="domain" description="Bacteriophage T5 Orf172 DNA-binding" evidence="1">
    <location>
        <begin position="293"/>
        <end position="387"/>
    </location>
</feature>
<reference evidence="2 3" key="1">
    <citation type="journal article" date="2020" name="Biotechnol. Biofuels">
        <title>New insights from the biogas microbiome by comprehensive genome-resolved metagenomics of nearly 1600 species originating from multiple anaerobic digesters.</title>
        <authorList>
            <person name="Campanaro S."/>
            <person name="Treu L."/>
            <person name="Rodriguez-R L.M."/>
            <person name="Kovalovszki A."/>
            <person name="Ziels R.M."/>
            <person name="Maus I."/>
            <person name="Zhu X."/>
            <person name="Kougias P.G."/>
            <person name="Basile A."/>
            <person name="Luo G."/>
            <person name="Schluter A."/>
            <person name="Konstantinidis K.T."/>
            <person name="Angelidaki I."/>
        </authorList>
    </citation>
    <scope>NUCLEOTIDE SEQUENCE [LARGE SCALE GENOMIC DNA]</scope>
    <source>
        <strain evidence="2">AS23ysBPME_34</strain>
    </source>
</reference>
<evidence type="ECO:0000313" key="2">
    <source>
        <dbReference type="EMBL" id="NLJ17921.1"/>
    </source>
</evidence>
<name>A0A7X8GZY1_9LACT</name>
<dbReference type="Pfam" id="PF10544">
    <property type="entry name" value="T5orf172"/>
    <property type="match status" value="1"/>
</dbReference>
<dbReference type="Proteomes" id="UP000541058">
    <property type="component" value="Unassembled WGS sequence"/>
</dbReference>
<evidence type="ECO:0000313" key="3">
    <source>
        <dbReference type="Proteomes" id="UP000541058"/>
    </source>
</evidence>
<gene>
    <name evidence="2" type="ORF">GX355_03590</name>
</gene>
<comment type="caution">
    <text evidence="2">The sequence shown here is derived from an EMBL/GenBank/DDBJ whole genome shotgun (WGS) entry which is preliminary data.</text>
</comment>
<proteinExistence type="predicted"/>
<accession>A0A7X8GZY1</accession>
<dbReference type="SMART" id="SM00974">
    <property type="entry name" value="T5orf172"/>
    <property type="match status" value="1"/>
</dbReference>
<dbReference type="RefSeq" id="WP_276647180.1">
    <property type="nucleotide sequence ID" value="NZ_JAAYSM010000113.1"/>
</dbReference>